<dbReference type="Proteomes" id="UP000239736">
    <property type="component" value="Unassembled WGS sequence"/>
</dbReference>
<evidence type="ECO:0000313" key="2">
    <source>
        <dbReference type="EMBL" id="PPB81146.1"/>
    </source>
</evidence>
<comment type="caution">
    <text evidence="2">The sequence shown here is derived from an EMBL/GenBank/DDBJ whole genome shotgun (WGS) entry which is preliminary data.</text>
</comment>
<evidence type="ECO:0000313" key="3">
    <source>
        <dbReference type="Proteomes" id="UP000239736"/>
    </source>
</evidence>
<protein>
    <submittedName>
        <fullName evidence="2">Uncharacterized protein</fullName>
    </submittedName>
</protein>
<dbReference type="OrthoDB" id="7743350at2"/>
<keyword evidence="3" id="KW-1185">Reference proteome</keyword>
<proteinExistence type="predicted"/>
<organism evidence="2 3">
    <name type="scientific">Albidovulum inexpectatum</name>
    <dbReference type="NCBI Taxonomy" id="196587"/>
    <lineage>
        <taxon>Bacteria</taxon>
        <taxon>Pseudomonadati</taxon>
        <taxon>Pseudomonadota</taxon>
        <taxon>Alphaproteobacteria</taxon>
        <taxon>Rhodobacterales</taxon>
        <taxon>Paracoccaceae</taxon>
        <taxon>Albidovulum</taxon>
    </lineage>
</organism>
<dbReference type="EMBL" id="PRDS01000003">
    <property type="protein sequence ID" value="PPB81146.1"/>
    <property type="molecule type" value="Genomic_DNA"/>
</dbReference>
<sequence>MKMIASLLRLGWRGMRAILRLLRNGAAMLVLVAMVALNVASLTLDPVNAAFSDIIHGATGLSTVQSRSRAQIAGLEAGLNAAQARVTALEDDLTRSRADLAAQRDLNRTLLRNMQILEGRIAELERSGHEVDFRGRKVPLKAAVTDVAQAVTARTARAASVNFSAMFAEAVPLYGVGAIVAATTVEMAAACATMQDMHDLEVALTGVQPRTDAMNRICGMRLPLSDETWRAGRANGGAIEDGTSTTSTEK</sequence>
<dbReference type="RefSeq" id="WP_104069942.1">
    <property type="nucleotide sequence ID" value="NZ_PRDS01000003.1"/>
</dbReference>
<feature type="coiled-coil region" evidence="1">
    <location>
        <begin position="72"/>
        <end position="127"/>
    </location>
</feature>
<name>A0A2S5JHY2_9RHOB</name>
<accession>A0A2S5JHY2</accession>
<keyword evidence="1" id="KW-0175">Coiled coil</keyword>
<reference evidence="2 3" key="1">
    <citation type="submission" date="2018-01" db="EMBL/GenBank/DDBJ databases">
        <title>Genomic Encyclopedia of Archaeal and Bacterial Type Strains, Phase II (KMG-II): from individual species to whole genera.</title>
        <authorList>
            <person name="Goeker M."/>
        </authorList>
    </citation>
    <scope>NUCLEOTIDE SEQUENCE [LARGE SCALE GENOMIC DNA]</scope>
    <source>
        <strain evidence="2 3">DSM 12048</strain>
    </source>
</reference>
<evidence type="ECO:0000256" key="1">
    <source>
        <dbReference type="SAM" id="Coils"/>
    </source>
</evidence>
<dbReference type="AlphaFoldDB" id="A0A2S5JHY2"/>
<gene>
    <name evidence="2" type="ORF">LV82_01188</name>
</gene>